<name>A0A1B1YPW6_9GAMM</name>
<dbReference type="GO" id="GO:0009399">
    <property type="term" value="P:nitrogen fixation"/>
    <property type="evidence" value="ECO:0007669"/>
    <property type="project" value="UniProtKB-UniRule"/>
</dbReference>
<dbReference type="RefSeq" id="WP_068802328.1">
    <property type="nucleotide sequence ID" value="NZ_CP014671.1"/>
</dbReference>
<gene>
    <name evidence="6" type="primary">nifW</name>
    <name evidence="7" type="ORF">PG2T_00435</name>
</gene>
<keyword evidence="5 6" id="KW-0535">Nitrogen fixation</keyword>
<proteinExistence type="inferred from homology"/>
<accession>A0A1B1YPW6</accession>
<evidence type="ECO:0000256" key="4">
    <source>
        <dbReference type="ARBA" id="ARBA00016274"/>
    </source>
</evidence>
<dbReference type="OrthoDB" id="9811868at2"/>
<evidence type="ECO:0000256" key="5">
    <source>
        <dbReference type="ARBA" id="ARBA00023231"/>
    </source>
</evidence>
<evidence type="ECO:0000256" key="1">
    <source>
        <dbReference type="ARBA" id="ARBA00002247"/>
    </source>
</evidence>
<reference evidence="8" key="1">
    <citation type="submission" date="2016-03" db="EMBL/GenBank/DDBJ databases">
        <title>Complete genome sequence of Solimmundus cernigliae, representing a novel lineage of polycyclic aromatic hydrocarbon degraders within the Gammaproteobacteria.</title>
        <authorList>
            <person name="Singleton D.R."/>
            <person name="Dickey A.N."/>
            <person name="Scholl E.H."/>
            <person name="Wright F.A."/>
            <person name="Aitken M.D."/>
        </authorList>
    </citation>
    <scope>NUCLEOTIDE SEQUENCE [LARGE SCALE GENOMIC DNA]</scope>
    <source>
        <strain evidence="8">TR3.2</strain>
    </source>
</reference>
<dbReference type="Proteomes" id="UP000092952">
    <property type="component" value="Chromosome"/>
</dbReference>
<protein>
    <recommendedName>
        <fullName evidence="4 6">Nitrogenase-stabilizing/protective protein NifW</fullName>
    </recommendedName>
</protein>
<dbReference type="EMBL" id="CP014671">
    <property type="protein sequence ID" value="ANX02813.1"/>
    <property type="molecule type" value="Genomic_DNA"/>
</dbReference>
<dbReference type="InterPro" id="IPR004893">
    <property type="entry name" value="NifW"/>
</dbReference>
<comment type="subunit">
    <text evidence="3 6">Homotrimer; associates with NifD.</text>
</comment>
<dbReference type="Pfam" id="PF03206">
    <property type="entry name" value="NifW"/>
    <property type="match status" value="1"/>
</dbReference>
<dbReference type="PIRSF" id="PIRSF005790">
    <property type="entry name" value="NifW"/>
    <property type="match status" value="1"/>
</dbReference>
<organism evidence="7 8">
    <name type="scientific">Immundisolibacter cernigliae</name>
    <dbReference type="NCBI Taxonomy" id="1810504"/>
    <lineage>
        <taxon>Bacteria</taxon>
        <taxon>Pseudomonadati</taxon>
        <taxon>Pseudomonadota</taxon>
        <taxon>Gammaproteobacteria</taxon>
        <taxon>Immundisolibacterales</taxon>
        <taxon>Immundisolibacteraceae</taxon>
        <taxon>Immundisolibacter</taxon>
    </lineage>
</organism>
<evidence type="ECO:0000256" key="6">
    <source>
        <dbReference type="HAMAP-Rule" id="MF_00529"/>
    </source>
</evidence>
<dbReference type="KEGG" id="gbi:PG2T_00435"/>
<sequence length="112" mass="12770">MSALLDRMAQLSAAEEFFAFLDLPYEPQVVHVNRLHILKRFNQYLRVTPELDGQDEAAQRDICRGLLARAHDDFVHSNAAQEKVFKVFQDQDGKSVSLSSLRGALPSQRERT</sequence>
<evidence type="ECO:0000256" key="3">
    <source>
        <dbReference type="ARBA" id="ARBA00011284"/>
    </source>
</evidence>
<comment type="function">
    <text evidence="1 6">May protect the nitrogenase Fe-Mo protein from oxidative damage.</text>
</comment>
<keyword evidence="8" id="KW-1185">Reference proteome</keyword>
<dbReference type="STRING" id="1810504.PG2T_00435"/>
<comment type="similarity">
    <text evidence="2 6">Belongs to the NifW family.</text>
</comment>
<evidence type="ECO:0000256" key="2">
    <source>
        <dbReference type="ARBA" id="ARBA00008351"/>
    </source>
</evidence>
<dbReference type="AlphaFoldDB" id="A0A1B1YPW6"/>
<dbReference type="InParanoid" id="A0A1B1YPW6"/>
<dbReference type="HAMAP" id="MF_00529">
    <property type="entry name" value="NifW"/>
    <property type="match status" value="1"/>
</dbReference>
<evidence type="ECO:0000313" key="8">
    <source>
        <dbReference type="Proteomes" id="UP000092952"/>
    </source>
</evidence>
<evidence type="ECO:0000313" key="7">
    <source>
        <dbReference type="EMBL" id="ANX02813.1"/>
    </source>
</evidence>